<dbReference type="Gene3D" id="3.40.640.10">
    <property type="entry name" value="Type I PLP-dependent aspartate aminotransferase-like (Major domain)"/>
    <property type="match status" value="1"/>
</dbReference>
<dbReference type="EMBL" id="JANBPK010001074">
    <property type="protein sequence ID" value="KAJ2926227.1"/>
    <property type="molecule type" value="Genomic_DNA"/>
</dbReference>
<feature type="non-terminal residue" evidence="1">
    <location>
        <position position="68"/>
    </location>
</feature>
<organism evidence="1 2">
    <name type="scientific">Candolleomyces eurysporus</name>
    <dbReference type="NCBI Taxonomy" id="2828524"/>
    <lineage>
        <taxon>Eukaryota</taxon>
        <taxon>Fungi</taxon>
        <taxon>Dikarya</taxon>
        <taxon>Basidiomycota</taxon>
        <taxon>Agaricomycotina</taxon>
        <taxon>Agaricomycetes</taxon>
        <taxon>Agaricomycetidae</taxon>
        <taxon>Agaricales</taxon>
        <taxon>Agaricineae</taxon>
        <taxon>Psathyrellaceae</taxon>
        <taxon>Candolleomyces</taxon>
    </lineage>
</organism>
<gene>
    <name evidence="1" type="ORF">H1R20_g10864</name>
</gene>
<sequence>MRLAIQALGGEAHILSVNDVYGGTYRYLKRVASDVEGLEVTPLDLENVDKEVIRENMRENAMVRALSI</sequence>
<reference evidence="1" key="1">
    <citation type="submission" date="2022-06" db="EMBL/GenBank/DDBJ databases">
        <title>Genome Sequence of Candolleomyces eurysporus.</title>
        <authorList>
            <person name="Buettner E."/>
        </authorList>
    </citation>
    <scope>NUCLEOTIDE SEQUENCE</scope>
    <source>
        <strain evidence="1">VTCC 930004</strain>
    </source>
</reference>
<proteinExistence type="predicted"/>
<comment type="caution">
    <text evidence="1">The sequence shown here is derived from an EMBL/GenBank/DDBJ whole genome shotgun (WGS) entry which is preliminary data.</text>
</comment>
<dbReference type="Proteomes" id="UP001140091">
    <property type="component" value="Unassembled WGS sequence"/>
</dbReference>
<evidence type="ECO:0000313" key="1">
    <source>
        <dbReference type="EMBL" id="KAJ2926227.1"/>
    </source>
</evidence>
<dbReference type="AlphaFoldDB" id="A0A9W8MDW7"/>
<protein>
    <submittedName>
        <fullName evidence="1">Uncharacterized protein</fullName>
    </submittedName>
</protein>
<evidence type="ECO:0000313" key="2">
    <source>
        <dbReference type="Proteomes" id="UP001140091"/>
    </source>
</evidence>
<accession>A0A9W8MDW7</accession>
<dbReference type="InterPro" id="IPR015421">
    <property type="entry name" value="PyrdxlP-dep_Trfase_major"/>
</dbReference>
<dbReference type="OrthoDB" id="3041312at2759"/>
<name>A0A9W8MDW7_9AGAR</name>
<keyword evidence="2" id="KW-1185">Reference proteome</keyword>